<gene>
    <name evidence="1" type="ORF">NCTC10526_01784</name>
</gene>
<proteinExistence type="predicted"/>
<accession>A0A379LLW3</accession>
<dbReference type="Proteomes" id="UP000254123">
    <property type="component" value="Unassembled WGS sequence"/>
</dbReference>
<name>A0A379LLW3_9GAMM</name>
<protein>
    <submittedName>
        <fullName evidence="1">Uncharacterized protein</fullName>
    </submittedName>
</protein>
<reference evidence="1 2" key="1">
    <citation type="submission" date="2018-06" db="EMBL/GenBank/DDBJ databases">
        <authorList>
            <consortium name="Pathogen Informatics"/>
            <person name="Doyle S."/>
        </authorList>
    </citation>
    <scope>NUCLEOTIDE SEQUENCE [LARGE SCALE GENOMIC DNA]</scope>
    <source>
        <strain evidence="1 2">NCTC10526</strain>
    </source>
</reference>
<evidence type="ECO:0000313" key="1">
    <source>
        <dbReference type="EMBL" id="SUD91421.1"/>
    </source>
</evidence>
<evidence type="ECO:0000313" key="2">
    <source>
        <dbReference type="Proteomes" id="UP000254123"/>
    </source>
</evidence>
<keyword evidence="2" id="KW-1185">Reference proteome</keyword>
<sequence>MSEDNNKSKIVAIMTLQGKHPTNPLLRWHPAMR</sequence>
<organism evidence="1 2">
    <name type="scientific">Psychrobacter phenylpyruvicus</name>
    <dbReference type="NCBI Taxonomy" id="29432"/>
    <lineage>
        <taxon>Bacteria</taxon>
        <taxon>Pseudomonadati</taxon>
        <taxon>Pseudomonadota</taxon>
        <taxon>Gammaproteobacteria</taxon>
        <taxon>Moraxellales</taxon>
        <taxon>Moraxellaceae</taxon>
        <taxon>Psychrobacter</taxon>
    </lineage>
</organism>
<dbReference type="EMBL" id="UGVC01000001">
    <property type="protein sequence ID" value="SUD91421.1"/>
    <property type="molecule type" value="Genomic_DNA"/>
</dbReference>
<dbReference type="AlphaFoldDB" id="A0A379LLW3"/>